<protein>
    <submittedName>
        <fullName evidence="6">Methyl-accepting chemotaxis protein</fullName>
    </submittedName>
</protein>
<dbReference type="GO" id="GO:0016020">
    <property type="term" value="C:membrane"/>
    <property type="evidence" value="ECO:0007669"/>
    <property type="project" value="InterPro"/>
</dbReference>
<keyword evidence="1 3" id="KW-0807">Transducer</keyword>
<evidence type="ECO:0000256" key="3">
    <source>
        <dbReference type="PROSITE-ProRule" id="PRU00284"/>
    </source>
</evidence>
<dbReference type="PANTHER" id="PTHR32089:SF112">
    <property type="entry name" value="LYSOZYME-LIKE PROTEIN-RELATED"/>
    <property type="match status" value="1"/>
</dbReference>
<dbReference type="EMBL" id="BORC01000004">
    <property type="protein sequence ID" value="GIN62935.1"/>
    <property type="molecule type" value="Genomic_DNA"/>
</dbReference>
<dbReference type="SUPFAM" id="SSF58104">
    <property type="entry name" value="Methyl-accepting chemotaxis protein (MCP) signaling domain"/>
    <property type="match status" value="1"/>
</dbReference>
<proteinExistence type="inferred from homology"/>
<evidence type="ECO:0000259" key="5">
    <source>
        <dbReference type="PROSITE" id="PS50111"/>
    </source>
</evidence>
<dbReference type="InterPro" id="IPR004090">
    <property type="entry name" value="Chemotax_Me-accpt_rcpt"/>
</dbReference>
<dbReference type="InterPro" id="IPR004089">
    <property type="entry name" value="MCPsignal_dom"/>
</dbReference>
<feature type="coiled-coil region" evidence="4">
    <location>
        <begin position="7"/>
        <end position="59"/>
    </location>
</feature>
<dbReference type="Proteomes" id="UP000682111">
    <property type="component" value="Unassembled WGS sequence"/>
</dbReference>
<reference evidence="6" key="1">
    <citation type="submission" date="2021-03" db="EMBL/GenBank/DDBJ databases">
        <title>Antimicrobial resistance genes in bacteria isolated from Japanese honey, and their potential for conferring macrolide and lincosamide resistance in the American foulbrood pathogen Paenibacillus larvae.</title>
        <authorList>
            <person name="Okamoto M."/>
            <person name="Kumagai M."/>
            <person name="Kanamori H."/>
            <person name="Takamatsu D."/>
        </authorList>
    </citation>
    <scope>NUCLEOTIDE SEQUENCE</scope>
    <source>
        <strain evidence="6">J27TS8</strain>
    </source>
</reference>
<gene>
    <name evidence="6" type="primary">mcpC</name>
    <name evidence="6" type="ORF">J27TS8_29280</name>
</gene>
<evidence type="ECO:0000256" key="1">
    <source>
        <dbReference type="ARBA" id="ARBA00023224"/>
    </source>
</evidence>
<comment type="caution">
    <text evidence="6">The sequence shown here is derived from an EMBL/GenBank/DDBJ whole genome shotgun (WGS) entry which is preliminary data.</text>
</comment>
<dbReference type="PROSITE" id="PS50111">
    <property type="entry name" value="CHEMOTAXIS_TRANSDUC_2"/>
    <property type="match status" value="1"/>
</dbReference>
<dbReference type="PANTHER" id="PTHR32089">
    <property type="entry name" value="METHYL-ACCEPTING CHEMOTAXIS PROTEIN MCPB"/>
    <property type="match status" value="1"/>
</dbReference>
<feature type="domain" description="Methyl-accepting transducer" evidence="5">
    <location>
        <begin position="67"/>
        <end position="281"/>
    </location>
</feature>
<dbReference type="AlphaFoldDB" id="A0A919WJ63"/>
<dbReference type="Gene3D" id="1.10.287.950">
    <property type="entry name" value="Methyl-accepting chemotaxis protein"/>
    <property type="match status" value="1"/>
</dbReference>
<dbReference type="GO" id="GO:0007165">
    <property type="term" value="P:signal transduction"/>
    <property type="evidence" value="ECO:0007669"/>
    <property type="project" value="UniProtKB-KW"/>
</dbReference>
<dbReference type="SMART" id="SM00283">
    <property type="entry name" value="MA"/>
    <property type="match status" value="1"/>
</dbReference>
<name>A0A919WJ63_9BACI</name>
<dbReference type="PRINTS" id="PR00260">
    <property type="entry name" value="CHEMTRNSDUCR"/>
</dbReference>
<comment type="similarity">
    <text evidence="2">Belongs to the methyl-accepting chemotaxis (MCP) protein family.</text>
</comment>
<keyword evidence="7" id="KW-1185">Reference proteome</keyword>
<dbReference type="RefSeq" id="WP_170211175.1">
    <property type="nucleotide sequence ID" value="NZ_BORC01000004.1"/>
</dbReference>
<dbReference type="Pfam" id="PF00015">
    <property type="entry name" value="MCPsignal"/>
    <property type="match status" value="1"/>
</dbReference>
<evidence type="ECO:0000256" key="4">
    <source>
        <dbReference type="SAM" id="Coils"/>
    </source>
</evidence>
<sequence>MFKRSQMKKLLMENQQLKDEINNLHETVREKEEVLTLLMNELQEELVTTIEQHETVNGQHGLLGALVEQIKGHFETVSELVTSSGQCANQLNETGRELHQSADILKQRGEEGQLIVKDLEGLMQKLGGEIKTNMDSIMTVGKRSKEIDDIVYLIKGIAEQTNLLALNASIEAARAGEYGKGFSVVAEEVRKLAEETSTSSHNIMELTKSFQGDIEKAVDNTKECFDLVHSGIELSEKTTEKMTEVVKIIDHVKTMVGDASDIIASQNSYCENTLKEMNLTSRIFEEIEGLIVKHIEDAQIVDDKLANGVNHLKKQGLELG</sequence>
<evidence type="ECO:0000313" key="7">
    <source>
        <dbReference type="Proteomes" id="UP000682111"/>
    </source>
</evidence>
<accession>A0A919WJ63</accession>
<keyword evidence="4" id="KW-0175">Coiled coil</keyword>
<organism evidence="6 7">
    <name type="scientific">Robertmurraya siralis</name>
    <dbReference type="NCBI Taxonomy" id="77777"/>
    <lineage>
        <taxon>Bacteria</taxon>
        <taxon>Bacillati</taxon>
        <taxon>Bacillota</taxon>
        <taxon>Bacilli</taxon>
        <taxon>Bacillales</taxon>
        <taxon>Bacillaceae</taxon>
        <taxon>Robertmurraya</taxon>
    </lineage>
</organism>
<dbReference type="GO" id="GO:0004888">
    <property type="term" value="F:transmembrane signaling receptor activity"/>
    <property type="evidence" value="ECO:0007669"/>
    <property type="project" value="InterPro"/>
</dbReference>
<evidence type="ECO:0000256" key="2">
    <source>
        <dbReference type="ARBA" id="ARBA00029447"/>
    </source>
</evidence>
<evidence type="ECO:0000313" key="6">
    <source>
        <dbReference type="EMBL" id="GIN62935.1"/>
    </source>
</evidence>
<dbReference type="GO" id="GO:0006935">
    <property type="term" value="P:chemotaxis"/>
    <property type="evidence" value="ECO:0007669"/>
    <property type="project" value="InterPro"/>
</dbReference>